<name>A7WQ65_NOCSC</name>
<proteinExistence type="evidence at transcript level"/>
<feature type="region of interest" description="Disordered" evidence="1">
    <location>
        <begin position="1"/>
        <end position="26"/>
    </location>
</feature>
<evidence type="ECO:0000313" key="2">
    <source>
        <dbReference type="EMBL" id="ABV22357.1"/>
    </source>
</evidence>
<dbReference type="EMBL" id="EF134246">
    <property type="protein sequence ID" value="ABV22360.1"/>
    <property type="molecule type" value="mRNA"/>
</dbReference>
<reference evidence="2" key="1">
    <citation type="journal article" date="2007" name="Proc. Natl. Acad. Sci. U.S.A.">
        <title>Spliced leader RNA trans-splicing in dinoflagellates.</title>
        <authorList>
            <person name="Zhang H."/>
            <person name="Hou Y."/>
            <person name="Miranda L."/>
            <person name="Campbell D.A."/>
            <person name="Sturm N.R."/>
            <person name="Gaasterland T."/>
            <person name="Lin S."/>
        </authorList>
    </citation>
    <scope>NUCLEOTIDE SEQUENCE</scope>
    <source>
        <strain evidence="2">Nsc-cDNA25-1</strain>
        <strain evidence="3">Nsc-cDNA25-4</strain>
    </source>
</reference>
<dbReference type="AlphaFoldDB" id="A7WQ65"/>
<evidence type="ECO:0000256" key="1">
    <source>
        <dbReference type="SAM" id="MobiDB-lite"/>
    </source>
</evidence>
<evidence type="ECO:0000313" key="3">
    <source>
        <dbReference type="EMBL" id="ABV22360.1"/>
    </source>
</evidence>
<dbReference type="EMBL" id="EF134243">
    <property type="protein sequence ID" value="ABV22357.1"/>
    <property type="molecule type" value="mRNA"/>
</dbReference>
<accession>A7WQ65</accession>
<feature type="compositionally biased region" description="Basic and acidic residues" evidence="1">
    <location>
        <begin position="15"/>
        <end position="24"/>
    </location>
</feature>
<organism evidence="2">
    <name type="scientific">Noctiluca scintillans</name>
    <name type="common">Sea sparkle</name>
    <name type="synonym">Red tide dinoflagellate</name>
    <dbReference type="NCBI Taxonomy" id="2966"/>
    <lineage>
        <taxon>Eukaryota</taxon>
        <taxon>Sar</taxon>
        <taxon>Alveolata</taxon>
        <taxon>Dinophyceae</taxon>
        <taxon>Noctilucales</taxon>
        <taxon>Noctilucaceae</taxon>
        <taxon>Noctiluca</taxon>
    </lineage>
</organism>
<sequence length="45" mass="5316">MSSWSGTRRMGQRTRTREAVDKMHGKQMNDVFPSRWLSTRALNTF</sequence>
<protein>
    <submittedName>
        <fullName evidence="2">Uncharacterized protein</fullName>
    </submittedName>
</protein>